<dbReference type="GO" id="GO:0017046">
    <property type="term" value="F:peptide hormone binding"/>
    <property type="evidence" value="ECO:0007669"/>
    <property type="project" value="TreeGrafter"/>
</dbReference>
<sequence length="294" mass="33279">MGSHILLYLGVVAVTANMTLDRCLKTNPKYIMNVVLLEDNIYEWNRKVVQEAVEEAIEEDRKVNEAHGINFTLTANFNGFNTTVYNRQGCGSSTCEGVAILKMLHLNGEIGCIMLGPSCTYATYQVVDEKIGLNLSIPVISAGSFGLSCNYQPKLTRLLPPARKISDFLINFMNETLPFKDSWNRVYVYKNSNASEDCFWYINGLDARSSSFATNTNREILQREDDLLDMLTAMQRHSNIFILCGTNDEISSIKRKAEENKKGPIHKDTIFILLDIFNHEYYVNTTSSYGMEDV</sequence>
<name>A0A1D8GZF7_9TELE</name>
<dbReference type="GO" id="GO:0038023">
    <property type="term" value="F:signaling receptor activity"/>
    <property type="evidence" value="ECO:0007669"/>
    <property type="project" value="TreeGrafter"/>
</dbReference>
<dbReference type="InterPro" id="IPR052612">
    <property type="entry name" value="ANP_Clearance_Receptor"/>
</dbReference>
<evidence type="ECO:0000256" key="1">
    <source>
        <dbReference type="SAM" id="SignalP"/>
    </source>
</evidence>
<feature type="non-terminal residue" evidence="2">
    <location>
        <position position="1"/>
    </location>
</feature>
<gene>
    <name evidence="2" type="primary">GUCY2C</name>
</gene>
<reference evidence="2" key="1">
    <citation type="submission" date="2016-07" db="EMBL/GenBank/DDBJ databases">
        <authorList>
            <person name="Ruhr I.M."/>
            <person name="Mager E.M."/>
            <person name="Grosell M."/>
        </authorList>
    </citation>
    <scope>NUCLEOTIDE SEQUENCE</scope>
</reference>
<feature type="chain" id="PRO_5009107618" evidence="1">
    <location>
        <begin position="17"/>
        <end position="294"/>
    </location>
</feature>
<dbReference type="Gene3D" id="3.40.50.2300">
    <property type="match status" value="1"/>
</dbReference>
<dbReference type="InterPro" id="IPR028082">
    <property type="entry name" value="Peripla_BP_I"/>
</dbReference>
<dbReference type="SUPFAM" id="SSF53822">
    <property type="entry name" value="Periplasmic binding protein-like I"/>
    <property type="match status" value="1"/>
</dbReference>
<dbReference type="AlphaFoldDB" id="A0A1D8GZF7"/>
<proteinExistence type="evidence at transcript level"/>
<dbReference type="PANTHER" id="PTHR44755:SF11">
    <property type="entry name" value="ATRIAL NATRIURETIC PEPTIDE RECEPTOR 3 ISOFORM X1"/>
    <property type="match status" value="1"/>
</dbReference>
<dbReference type="FunFam" id="3.40.50.2300:FF:000185">
    <property type="entry name" value="Guanylate cyclase"/>
    <property type="match status" value="1"/>
</dbReference>
<dbReference type="EMBL" id="KX522580">
    <property type="protein sequence ID" value="AOT85621.1"/>
    <property type="molecule type" value="mRNA"/>
</dbReference>
<accession>A0A1D8GZF7</accession>
<keyword evidence="1" id="KW-0732">Signal</keyword>
<feature type="signal peptide" evidence="1">
    <location>
        <begin position="1"/>
        <end position="16"/>
    </location>
</feature>
<dbReference type="GO" id="GO:0007165">
    <property type="term" value="P:signal transduction"/>
    <property type="evidence" value="ECO:0007669"/>
    <property type="project" value="TreeGrafter"/>
</dbReference>
<evidence type="ECO:0000313" key="2">
    <source>
        <dbReference type="EMBL" id="AOT85621.1"/>
    </source>
</evidence>
<dbReference type="PANTHER" id="PTHR44755">
    <property type="entry name" value="NATRIURETIC PEPTIDE RECEPTOR 3-RELATED"/>
    <property type="match status" value="1"/>
</dbReference>
<feature type="non-terminal residue" evidence="2">
    <location>
        <position position="294"/>
    </location>
</feature>
<protein>
    <submittedName>
        <fullName evidence="2">GUCY2C2</fullName>
    </submittedName>
</protein>
<organism evidence="2">
    <name type="scientific">Opsanus beta</name>
    <name type="common">Gulf toadfish</name>
    <dbReference type="NCBI Taxonomy" id="95145"/>
    <lineage>
        <taxon>Eukaryota</taxon>
        <taxon>Metazoa</taxon>
        <taxon>Chordata</taxon>
        <taxon>Craniata</taxon>
        <taxon>Vertebrata</taxon>
        <taxon>Euteleostomi</taxon>
        <taxon>Actinopterygii</taxon>
        <taxon>Neopterygii</taxon>
        <taxon>Teleostei</taxon>
        <taxon>Neoteleostei</taxon>
        <taxon>Acanthomorphata</taxon>
        <taxon>Batrachoidaria</taxon>
        <taxon>Batrachoididae</taxon>
        <taxon>Opsanus</taxon>
    </lineage>
</organism>